<dbReference type="Pfam" id="PF03372">
    <property type="entry name" value="Exo_endo_phos"/>
    <property type="match status" value="1"/>
</dbReference>
<feature type="domain" description="Endonuclease/exonuclease/phosphatase" evidence="2">
    <location>
        <begin position="56"/>
        <end position="281"/>
    </location>
</feature>
<protein>
    <recommendedName>
        <fullName evidence="2">Endonuclease/exonuclease/phosphatase domain-containing protein</fullName>
    </recommendedName>
</protein>
<gene>
    <name evidence="3" type="ORF">HK099_005979</name>
</gene>
<dbReference type="SUPFAM" id="SSF56219">
    <property type="entry name" value="DNase I-like"/>
    <property type="match status" value="1"/>
</dbReference>
<dbReference type="InterPro" id="IPR036691">
    <property type="entry name" value="Endo/exonu/phosph_ase_sf"/>
</dbReference>
<evidence type="ECO:0000313" key="3">
    <source>
        <dbReference type="EMBL" id="KAJ3216208.1"/>
    </source>
</evidence>
<comment type="caution">
    <text evidence="3">The sequence shown here is derived from an EMBL/GenBank/DDBJ whole genome shotgun (WGS) entry which is preliminary data.</text>
</comment>
<dbReference type="PANTHER" id="PTHR12121">
    <property type="entry name" value="CARBON CATABOLITE REPRESSOR PROTEIN 4"/>
    <property type="match status" value="1"/>
</dbReference>
<dbReference type="InterPro" id="IPR005135">
    <property type="entry name" value="Endo/exonuclease/phosphatase"/>
</dbReference>
<reference evidence="3" key="1">
    <citation type="submission" date="2020-05" db="EMBL/GenBank/DDBJ databases">
        <title>Phylogenomic resolution of chytrid fungi.</title>
        <authorList>
            <person name="Stajich J.E."/>
            <person name="Amses K."/>
            <person name="Simmons R."/>
            <person name="Seto K."/>
            <person name="Myers J."/>
            <person name="Bonds A."/>
            <person name="Quandt C.A."/>
            <person name="Barry K."/>
            <person name="Liu P."/>
            <person name="Grigoriev I."/>
            <person name="Longcore J.E."/>
            <person name="James T.Y."/>
        </authorList>
    </citation>
    <scope>NUCLEOTIDE SEQUENCE</scope>
    <source>
        <strain evidence="3">JEL0476</strain>
    </source>
</reference>
<dbReference type="Gene3D" id="3.60.10.10">
    <property type="entry name" value="Endonuclease/exonuclease/phosphatase"/>
    <property type="match status" value="1"/>
</dbReference>
<dbReference type="GO" id="GO:0000175">
    <property type="term" value="F:3'-5'-RNA exonuclease activity"/>
    <property type="evidence" value="ECO:0007669"/>
    <property type="project" value="TreeGrafter"/>
</dbReference>
<organism evidence="3 4">
    <name type="scientific">Clydaea vesicula</name>
    <dbReference type="NCBI Taxonomy" id="447962"/>
    <lineage>
        <taxon>Eukaryota</taxon>
        <taxon>Fungi</taxon>
        <taxon>Fungi incertae sedis</taxon>
        <taxon>Chytridiomycota</taxon>
        <taxon>Chytridiomycota incertae sedis</taxon>
        <taxon>Chytridiomycetes</taxon>
        <taxon>Lobulomycetales</taxon>
        <taxon>Lobulomycetaceae</taxon>
        <taxon>Clydaea</taxon>
    </lineage>
</organism>
<dbReference type="PANTHER" id="PTHR12121:SF36">
    <property type="entry name" value="ENDONUCLEASE_EXONUCLEASE_PHOSPHATASE DOMAIN-CONTAINING PROTEIN"/>
    <property type="match status" value="1"/>
</dbReference>
<keyword evidence="1" id="KW-0812">Transmembrane</keyword>
<name>A0AAD5TY42_9FUNG</name>
<dbReference type="EMBL" id="JADGJW010000491">
    <property type="protein sequence ID" value="KAJ3216208.1"/>
    <property type="molecule type" value="Genomic_DNA"/>
</dbReference>
<keyword evidence="1" id="KW-0472">Membrane</keyword>
<dbReference type="Proteomes" id="UP001211065">
    <property type="component" value="Unassembled WGS sequence"/>
</dbReference>
<dbReference type="InterPro" id="IPR050410">
    <property type="entry name" value="CCR4/nocturin_mRNA_transcr"/>
</dbReference>
<dbReference type="CDD" id="cd09083">
    <property type="entry name" value="EEP-1"/>
    <property type="match status" value="1"/>
</dbReference>
<evidence type="ECO:0000256" key="1">
    <source>
        <dbReference type="SAM" id="Phobius"/>
    </source>
</evidence>
<sequence>MKKIAFSNQFYKPNVIFILVATSLMLFSIFFITEDQIKHSILPHYLKKSSKNLKVLTFNIRTGLVDQVPFSKYYLKDTHWDNRKKLLVSLINEHNPDIISLQEALPYQIRYLLHNLNRPYNSYGNGRDGNSKGEHSNILVSLELQVLDSGTFWLSSTPSIKASKSYGNIHPRIASFVVINTSDYKKFLYINTHLDHKIPEARTKGAQQIMDFVRRPEYKGLPVIFTGDFNNEKIDDEEITIVKNNGFIDTYYETFNSNPATFHGFTGIPSGDKIDFIFFKSKSKTKKIIESGIIKEHQDKIYPKPNKDPHITLMLLEAENAIDLNFFCKQLEEIRFTRFNVEVKGLCCIQKQKDNKFYKKRLKDCEVGTNGQILANVVENEALTNLLQDINSKKFFLDLNEKKKGLFNKETQFNSHVTFEGTRGMLKRKGLFENLAELDASSNNDEISKLVDFGTVEVNLIHLCEVNSRATNNENDQKSYSSEELKSMVQSRITSPLPKQEKLLFFEEYSGLDLNFKESSQLFEFLALGKFDLIK</sequence>
<feature type="transmembrane region" description="Helical" evidence="1">
    <location>
        <begin position="12"/>
        <end position="32"/>
    </location>
</feature>
<evidence type="ECO:0000313" key="4">
    <source>
        <dbReference type="Proteomes" id="UP001211065"/>
    </source>
</evidence>
<keyword evidence="1" id="KW-1133">Transmembrane helix</keyword>
<proteinExistence type="predicted"/>
<dbReference type="AlphaFoldDB" id="A0AAD5TY42"/>
<evidence type="ECO:0000259" key="2">
    <source>
        <dbReference type="Pfam" id="PF03372"/>
    </source>
</evidence>
<accession>A0AAD5TY42</accession>
<keyword evidence="4" id="KW-1185">Reference proteome</keyword>